<reference evidence="1" key="1">
    <citation type="journal article" date="2014" name="Front. Microbiol.">
        <title>High frequency of phylogenetically diverse reductive dehalogenase-homologous genes in deep subseafloor sedimentary metagenomes.</title>
        <authorList>
            <person name="Kawai M."/>
            <person name="Futagami T."/>
            <person name="Toyoda A."/>
            <person name="Takaki Y."/>
            <person name="Nishi S."/>
            <person name="Hori S."/>
            <person name="Arai W."/>
            <person name="Tsubouchi T."/>
            <person name="Morono Y."/>
            <person name="Uchiyama I."/>
            <person name="Ito T."/>
            <person name="Fujiyama A."/>
            <person name="Inagaki F."/>
            <person name="Takami H."/>
        </authorList>
    </citation>
    <scope>NUCLEOTIDE SEQUENCE</scope>
    <source>
        <strain evidence="1">Expedition CK06-06</strain>
    </source>
</reference>
<sequence>MSAYRSVVEFDPHTNKVNIMDNASMFYVFLLKSQKSILWIVYHNNW</sequence>
<comment type="caution">
    <text evidence="1">The sequence shown here is derived from an EMBL/GenBank/DDBJ whole genome shotgun (WGS) entry which is preliminary data.</text>
</comment>
<evidence type="ECO:0000313" key="1">
    <source>
        <dbReference type="EMBL" id="GAH22602.1"/>
    </source>
</evidence>
<name>X1DR11_9ZZZZ</name>
<gene>
    <name evidence="1" type="ORF">S03H2_09256</name>
</gene>
<accession>X1DR11</accession>
<organism evidence="1">
    <name type="scientific">marine sediment metagenome</name>
    <dbReference type="NCBI Taxonomy" id="412755"/>
    <lineage>
        <taxon>unclassified sequences</taxon>
        <taxon>metagenomes</taxon>
        <taxon>ecological metagenomes</taxon>
    </lineage>
</organism>
<proteinExistence type="predicted"/>
<feature type="non-terminal residue" evidence="1">
    <location>
        <position position="46"/>
    </location>
</feature>
<dbReference type="AlphaFoldDB" id="X1DR11"/>
<dbReference type="EMBL" id="BARU01004665">
    <property type="protein sequence ID" value="GAH22602.1"/>
    <property type="molecule type" value="Genomic_DNA"/>
</dbReference>
<protein>
    <submittedName>
        <fullName evidence="1">Uncharacterized protein</fullName>
    </submittedName>
</protein>